<keyword evidence="1" id="KW-0812">Transmembrane</keyword>
<dbReference type="AlphaFoldDB" id="A0A1I3L688"/>
<feature type="transmembrane region" description="Helical" evidence="1">
    <location>
        <begin position="7"/>
        <end position="24"/>
    </location>
</feature>
<keyword evidence="1" id="KW-1133">Transmembrane helix</keyword>
<organism evidence="2 3">
    <name type="scientific">Streptosporangium canum</name>
    <dbReference type="NCBI Taxonomy" id="324952"/>
    <lineage>
        <taxon>Bacteria</taxon>
        <taxon>Bacillati</taxon>
        <taxon>Actinomycetota</taxon>
        <taxon>Actinomycetes</taxon>
        <taxon>Streptosporangiales</taxon>
        <taxon>Streptosporangiaceae</taxon>
        <taxon>Streptosporangium</taxon>
    </lineage>
</organism>
<dbReference type="EMBL" id="FOQY01000005">
    <property type="protein sequence ID" value="SFI80189.1"/>
    <property type="molecule type" value="Genomic_DNA"/>
</dbReference>
<protein>
    <submittedName>
        <fullName evidence="2">Uncharacterized protein</fullName>
    </submittedName>
</protein>
<evidence type="ECO:0000313" key="2">
    <source>
        <dbReference type="EMBL" id="SFI80189.1"/>
    </source>
</evidence>
<name>A0A1I3L688_9ACTN</name>
<gene>
    <name evidence="2" type="ORF">SAMN05216275_10526</name>
</gene>
<keyword evidence="3" id="KW-1185">Reference proteome</keyword>
<proteinExistence type="predicted"/>
<reference evidence="3" key="1">
    <citation type="submission" date="2016-10" db="EMBL/GenBank/DDBJ databases">
        <authorList>
            <person name="Varghese N."/>
            <person name="Submissions S."/>
        </authorList>
    </citation>
    <scope>NUCLEOTIDE SEQUENCE [LARGE SCALE GENOMIC DNA]</scope>
    <source>
        <strain evidence="3">CGMCC 4.2126</strain>
    </source>
</reference>
<dbReference type="Proteomes" id="UP000199111">
    <property type="component" value="Unassembled WGS sequence"/>
</dbReference>
<sequence>MRQINDIVGLVYCMVILGAIWTIAKALGLA</sequence>
<accession>A0A1I3L688</accession>
<evidence type="ECO:0000256" key="1">
    <source>
        <dbReference type="SAM" id="Phobius"/>
    </source>
</evidence>
<evidence type="ECO:0000313" key="3">
    <source>
        <dbReference type="Proteomes" id="UP000199111"/>
    </source>
</evidence>
<keyword evidence="1" id="KW-0472">Membrane</keyword>